<reference evidence="8 9" key="1">
    <citation type="journal article" date="2019" name="Int. J. Syst. Evol. Microbiol.">
        <title>The Global Catalogue of Microorganisms (GCM) 10K type strain sequencing project: providing services to taxonomists for standard genome sequencing and annotation.</title>
        <authorList>
            <consortium name="The Broad Institute Genomics Platform"/>
            <consortium name="The Broad Institute Genome Sequencing Center for Infectious Disease"/>
            <person name="Wu L."/>
            <person name="Ma J."/>
        </authorList>
    </citation>
    <scope>NUCLEOTIDE SEQUENCE [LARGE SCALE GENOMIC DNA]</scope>
    <source>
        <strain evidence="8 9">JCM 15608</strain>
    </source>
</reference>
<dbReference type="SMART" id="SM00382">
    <property type="entry name" value="AAA"/>
    <property type="match status" value="1"/>
</dbReference>
<comment type="caution">
    <text evidence="8">The sequence shown here is derived from an EMBL/GenBank/DDBJ whole genome shotgun (WGS) entry which is preliminary data.</text>
</comment>
<dbReference type="InterPro" id="IPR032423">
    <property type="entry name" value="AAA_assoc_2"/>
</dbReference>
<evidence type="ECO:0000313" key="8">
    <source>
        <dbReference type="EMBL" id="GAA0818684.1"/>
    </source>
</evidence>
<protein>
    <recommendedName>
        <fullName evidence="3">Replication-associated recombination protein A</fullName>
    </recommendedName>
</protein>
<evidence type="ECO:0000256" key="3">
    <source>
        <dbReference type="ARBA" id="ARBA00020776"/>
    </source>
</evidence>
<dbReference type="PANTHER" id="PTHR13779:SF7">
    <property type="entry name" value="ATPASE WRNIP1"/>
    <property type="match status" value="1"/>
</dbReference>
<feature type="compositionally biased region" description="Basic and acidic residues" evidence="6">
    <location>
        <begin position="28"/>
        <end position="38"/>
    </location>
</feature>
<dbReference type="SUPFAM" id="SSF52540">
    <property type="entry name" value="P-loop containing nucleoside triphosphate hydrolases"/>
    <property type="match status" value="1"/>
</dbReference>
<dbReference type="InterPro" id="IPR008921">
    <property type="entry name" value="DNA_pol3_clamp-load_cplx_C"/>
</dbReference>
<keyword evidence="5" id="KW-0067">ATP-binding</keyword>
<dbReference type="InterPro" id="IPR003959">
    <property type="entry name" value="ATPase_AAA_core"/>
</dbReference>
<feature type="compositionally biased region" description="Polar residues" evidence="6">
    <location>
        <begin position="1"/>
        <end position="19"/>
    </location>
</feature>
<dbReference type="Proteomes" id="UP001500021">
    <property type="component" value="Unassembled WGS sequence"/>
</dbReference>
<feature type="domain" description="AAA+ ATPase" evidence="7">
    <location>
        <begin position="97"/>
        <end position="214"/>
    </location>
</feature>
<evidence type="ECO:0000259" key="7">
    <source>
        <dbReference type="SMART" id="SM00382"/>
    </source>
</evidence>
<evidence type="ECO:0000256" key="2">
    <source>
        <dbReference type="ARBA" id="ARBA00008959"/>
    </source>
</evidence>
<evidence type="ECO:0000256" key="4">
    <source>
        <dbReference type="ARBA" id="ARBA00022741"/>
    </source>
</evidence>
<keyword evidence="9" id="KW-1185">Reference proteome</keyword>
<dbReference type="CDD" id="cd00009">
    <property type="entry name" value="AAA"/>
    <property type="match status" value="1"/>
</dbReference>
<dbReference type="InterPro" id="IPR027417">
    <property type="entry name" value="P-loop_NTPase"/>
</dbReference>
<dbReference type="CDD" id="cd18139">
    <property type="entry name" value="HLD_clamp_RarA"/>
    <property type="match status" value="1"/>
</dbReference>
<dbReference type="SUPFAM" id="SSF48019">
    <property type="entry name" value="post-AAA+ oligomerization domain-like"/>
    <property type="match status" value="1"/>
</dbReference>
<accession>A0ABN1L7X2</accession>
<dbReference type="EMBL" id="BAAAFA010000007">
    <property type="protein sequence ID" value="GAA0818684.1"/>
    <property type="molecule type" value="Genomic_DNA"/>
</dbReference>
<comment type="similarity">
    <text evidence="2">Belongs to the AAA ATPase family. RarA/MGS1/WRNIP1 subfamily.</text>
</comment>
<dbReference type="Gene3D" id="1.20.272.10">
    <property type="match status" value="1"/>
</dbReference>
<dbReference type="Gene3D" id="1.10.8.60">
    <property type="match status" value="1"/>
</dbReference>
<dbReference type="InterPro" id="IPR003593">
    <property type="entry name" value="AAA+_ATPase"/>
</dbReference>
<dbReference type="Gene3D" id="3.40.50.300">
    <property type="entry name" value="P-loop containing nucleotide triphosphate hydrolases"/>
    <property type="match status" value="1"/>
</dbReference>
<name>A0ABN1L7X2_9GAMM</name>
<keyword evidence="4" id="KW-0547">Nucleotide-binding</keyword>
<evidence type="ECO:0000256" key="6">
    <source>
        <dbReference type="SAM" id="MobiDB-lite"/>
    </source>
</evidence>
<dbReference type="Pfam" id="PF00004">
    <property type="entry name" value="AAA"/>
    <property type="match status" value="1"/>
</dbReference>
<gene>
    <name evidence="8" type="primary">rarA</name>
    <name evidence="8" type="ORF">GCM10009111_21700</name>
</gene>
<sequence>MKTSDNQGAINKPQQSQSGLFEDDLFDTSERDMLHGLEGDDSNQAKQINGIEPSLDEPQGFMPLAAKMRPKTLKDYVGQQHILAPESPLAQAIAQGNCHSLIFWGPPGSGKTTLAEIIAQHSDADIERVSAVTSGVKEIRAAIDRAKMRANAQQRRTVLFVDEVHRFNKSQQDAFLPHIEDGTIIFIGATTENPAFELNKALLSRARLYILKKLTSDDLRLVLRRAIALYQHEQNLMVSLSDDAAQSLLNRSDGDARRLLNLLENCVDSLDTSEGKCLISEGLIAQVSGSKIALYDKGGDAFYDLISAFHKSVRGSSPDAALYWYARILTAGGDALYVARRLLAIASEDIGNADPRALQIGVNAWDTYHRVGPSEGERAIAQAAVYMALAPKSNAVYDAFKKAKRLAQDTSQLDVPNHLKNATSDITKGLGHGSEYRYAHNEPNAFAAGENYFPEALAQGDKSYTQLYQPSERGLEKQLKEKLEYLEQLNRNSHERRY</sequence>
<dbReference type="Pfam" id="PF12002">
    <property type="entry name" value="MgsA_C"/>
    <property type="match status" value="1"/>
</dbReference>
<evidence type="ECO:0000313" key="9">
    <source>
        <dbReference type="Proteomes" id="UP001500021"/>
    </source>
</evidence>
<proteinExistence type="inferred from homology"/>
<dbReference type="PANTHER" id="PTHR13779">
    <property type="entry name" value="WERNER HELICASE-INTERACTING PROTEIN 1 FAMILY MEMBER"/>
    <property type="match status" value="1"/>
</dbReference>
<evidence type="ECO:0000256" key="1">
    <source>
        <dbReference type="ARBA" id="ARBA00002393"/>
    </source>
</evidence>
<dbReference type="InterPro" id="IPR021886">
    <property type="entry name" value="MgsA_C"/>
</dbReference>
<organism evidence="8 9">
    <name type="scientific">Colwellia asteriadis</name>
    <dbReference type="NCBI Taxonomy" id="517723"/>
    <lineage>
        <taxon>Bacteria</taxon>
        <taxon>Pseudomonadati</taxon>
        <taxon>Pseudomonadota</taxon>
        <taxon>Gammaproteobacteria</taxon>
        <taxon>Alteromonadales</taxon>
        <taxon>Colwelliaceae</taxon>
        <taxon>Colwellia</taxon>
    </lineage>
</organism>
<evidence type="ECO:0000256" key="5">
    <source>
        <dbReference type="ARBA" id="ARBA00022840"/>
    </source>
</evidence>
<comment type="function">
    <text evidence="1">DNA-dependent ATPase that plays important roles in cellular responses to stalled DNA replication processes.</text>
</comment>
<dbReference type="Pfam" id="PF16193">
    <property type="entry name" value="AAA_assoc_2"/>
    <property type="match status" value="1"/>
</dbReference>
<dbReference type="InterPro" id="IPR051314">
    <property type="entry name" value="AAA_ATPase_RarA/MGS1/WRNIP1"/>
</dbReference>
<feature type="region of interest" description="Disordered" evidence="6">
    <location>
        <begin position="1"/>
        <end position="46"/>
    </location>
</feature>
<dbReference type="Gene3D" id="1.10.3710.10">
    <property type="entry name" value="DNA polymerase III clamp loader subunits, C-terminal domain"/>
    <property type="match status" value="1"/>
</dbReference>